<protein>
    <recommendedName>
        <fullName evidence="2">C2H2-type domain-containing protein</fullName>
    </recommendedName>
</protein>
<dbReference type="EMBL" id="JAKELL010000050">
    <property type="protein sequence ID" value="KAH8987003.1"/>
    <property type="molecule type" value="Genomic_DNA"/>
</dbReference>
<evidence type="ECO:0000259" key="2">
    <source>
        <dbReference type="PROSITE" id="PS50157"/>
    </source>
</evidence>
<dbReference type="Gene3D" id="3.30.160.60">
    <property type="entry name" value="Classic Zinc Finger"/>
    <property type="match status" value="1"/>
</dbReference>
<keyword evidence="1" id="KW-0862">Zinc</keyword>
<dbReference type="AlphaFoldDB" id="A0AAD4LD25"/>
<comment type="caution">
    <text evidence="3">The sequence shown here is derived from an EMBL/GenBank/DDBJ whole genome shotgun (WGS) entry which is preliminary data.</text>
</comment>
<dbReference type="Proteomes" id="UP001201163">
    <property type="component" value="Unassembled WGS sequence"/>
</dbReference>
<dbReference type="SUPFAM" id="SSF57667">
    <property type="entry name" value="beta-beta-alpha zinc fingers"/>
    <property type="match status" value="1"/>
</dbReference>
<proteinExistence type="predicted"/>
<gene>
    <name evidence="3" type="ORF">EDB92DRAFT_1203528</name>
</gene>
<keyword evidence="4" id="KW-1185">Reference proteome</keyword>
<dbReference type="PROSITE" id="PS50157">
    <property type="entry name" value="ZINC_FINGER_C2H2_2"/>
    <property type="match status" value="1"/>
</dbReference>
<evidence type="ECO:0000256" key="1">
    <source>
        <dbReference type="PROSITE-ProRule" id="PRU00042"/>
    </source>
</evidence>
<accession>A0AAD4LD25</accession>
<evidence type="ECO:0000313" key="3">
    <source>
        <dbReference type="EMBL" id="KAH8987003.1"/>
    </source>
</evidence>
<sequence length="290" mass="32164">MDQHRRSPLSEATVRCHPESSRGLVFAGDPGFSTQLWGLLVPDATGISTGSDRWNNSPFLSTTQQHGNGLYPPIVGQADTMCNPLLGNHHTTLFQSDGPEMTNDCLAFTDIIADSNDHEHLMTLAEEALSMTPFGAMPQEALRTHNEGNHLVISAPEPPSQLCTQQGTEVENTTKKLYECSFCNLKFAQRQGLKRHKKDKHEPKQGCSFCAQFTWSQGRRYVYRRHLQEEHPGVVLPSLDAALVARRRSVNLEGLASFLVSTVEFLARCRVDEHAMEAGGPCDGHEPIFL</sequence>
<dbReference type="PROSITE" id="PS00028">
    <property type="entry name" value="ZINC_FINGER_C2H2_1"/>
    <property type="match status" value="1"/>
</dbReference>
<name>A0AAD4LD25_9AGAM</name>
<keyword evidence="1" id="KW-0863">Zinc-finger</keyword>
<dbReference type="SMART" id="SM00355">
    <property type="entry name" value="ZnF_C2H2"/>
    <property type="match status" value="2"/>
</dbReference>
<reference evidence="3" key="1">
    <citation type="submission" date="2022-01" db="EMBL/GenBank/DDBJ databases">
        <title>Comparative genomics reveals a dynamic genome evolution in the ectomycorrhizal milk-cap (Lactarius) mushrooms.</title>
        <authorList>
            <consortium name="DOE Joint Genome Institute"/>
            <person name="Lebreton A."/>
            <person name="Tang N."/>
            <person name="Kuo A."/>
            <person name="LaButti K."/>
            <person name="Drula E."/>
            <person name="Barry K."/>
            <person name="Clum A."/>
            <person name="Lipzen A."/>
            <person name="Mousain D."/>
            <person name="Ng V."/>
            <person name="Wang R."/>
            <person name="Wang X."/>
            <person name="Dai Y."/>
            <person name="Henrissat B."/>
            <person name="Grigoriev I.V."/>
            <person name="Guerin-Laguette A."/>
            <person name="Yu F."/>
            <person name="Martin F.M."/>
        </authorList>
    </citation>
    <scope>NUCLEOTIDE SEQUENCE</scope>
    <source>
        <strain evidence="3">QP</strain>
    </source>
</reference>
<keyword evidence="1" id="KW-0479">Metal-binding</keyword>
<dbReference type="GO" id="GO:0008270">
    <property type="term" value="F:zinc ion binding"/>
    <property type="evidence" value="ECO:0007669"/>
    <property type="project" value="UniProtKB-KW"/>
</dbReference>
<feature type="domain" description="C2H2-type" evidence="2">
    <location>
        <begin position="178"/>
        <end position="206"/>
    </location>
</feature>
<organism evidence="3 4">
    <name type="scientific">Lactarius akahatsu</name>
    <dbReference type="NCBI Taxonomy" id="416441"/>
    <lineage>
        <taxon>Eukaryota</taxon>
        <taxon>Fungi</taxon>
        <taxon>Dikarya</taxon>
        <taxon>Basidiomycota</taxon>
        <taxon>Agaricomycotina</taxon>
        <taxon>Agaricomycetes</taxon>
        <taxon>Russulales</taxon>
        <taxon>Russulaceae</taxon>
        <taxon>Lactarius</taxon>
    </lineage>
</organism>
<evidence type="ECO:0000313" key="4">
    <source>
        <dbReference type="Proteomes" id="UP001201163"/>
    </source>
</evidence>
<dbReference type="InterPro" id="IPR036236">
    <property type="entry name" value="Znf_C2H2_sf"/>
</dbReference>
<dbReference type="InterPro" id="IPR013087">
    <property type="entry name" value="Znf_C2H2_type"/>
</dbReference>